<keyword evidence="2" id="KW-1185">Reference proteome</keyword>
<gene>
    <name evidence="1" type="ORF">DQ384_02240</name>
</gene>
<proteinExistence type="predicted"/>
<dbReference type="OrthoDB" id="5495375at2"/>
<accession>A0A367FU82</accession>
<comment type="caution">
    <text evidence="1">The sequence shown here is derived from an EMBL/GenBank/DDBJ whole genome shotgun (WGS) entry which is preliminary data.</text>
</comment>
<sequence>MIYKSKEGARAVEERYRAYLAHWPVPSEHLRLATRQGETFAVAGGPPDAGHLPLGQTSRILEFLRAPEKRRA</sequence>
<dbReference type="RefSeq" id="WP_114026931.1">
    <property type="nucleotide sequence ID" value="NZ_QOIL01000001.1"/>
</dbReference>
<dbReference type="EMBL" id="QOIL01000001">
    <property type="protein sequence ID" value="RCG33267.1"/>
    <property type="molecule type" value="Genomic_DNA"/>
</dbReference>
<evidence type="ECO:0000313" key="1">
    <source>
        <dbReference type="EMBL" id="RCG33267.1"/>
    </source>
</evidence>
<protein>
    <submittedName>
        <fullName evidence="1">Uncharacterized protein</fullName>
    </submittedName>
</protein>
<organism evidence="1 2">
    <name type="scientific">Sphaerisporangium album</name>
    <dbReference type="NCBI Taxonomy" id="509200"/>
    <lineage>
        <taxon>Bacteria</taxon>
        <taxon>Bacillati</taxon>
        <taxon>Actinomycetota</taxon>
        <taxon>Actinomycetes</taxon>
        <taxon>Streptosporangiales</taxon>
        <taxon>Streptosporangiaceae</taxon>
        <taxon>Sphaerisporangium</taxon>
    </lineage>
</organism>
<dbReference type="AlphaFoldDB" id="A0A367FU82"/>
<evidence type="ECO:0000313" key="2">
    <source>
        <dbReference type="Proteomes" id="UP000253094"/>
    </source>
</evidence>
<name>A0A367FU82_9ACTN</name>
<dbReference type="Proteomes" id="UP000253094">
    <property type="component" value="Unassembled WGS sequence"/>
</dbReference>
<reference evidence="1 2" key="1">
    <citation type="submission" date="2018-06" db="EMBL/GenBank/DDBJ databases">
        <title>Sphaerisporangium craniellae sp. nov., isolated from a marine sponge in the South China Sea.</title>
        <authorList>
            <person name="Li L."/>
        </authorList>
    </citation>
    <scope>NUCLEOTIDE SEQUENCE [LARGE SCALE GENOMIC DNA]</scope>
    <source>
        <strain evidence="1 2">CCTCC AA 208026</strain>
    </source>
</reference>